<sequence length="31" mass="3747">MIDFLVVFLDEKLMQNSVFIMKMMPKRTARL</sequence>
<protein>
    <submittedName>
        <fullName evidence="1">Uncharacterized protein</fullName>
    </submittedName>
</protein>
<comment type="caution">
    <text evidence="1">The sequence shown here is derived from an EMBL/GenBank/DDBJ whole genome shotgun (WGS) entry which is preliminary data.</text>
</comment>
<gene>
    <name evidence="1" type="ORF">ECXG_00637</name>
</gene>
<dbReference type="EMBL" id="ADIZ01000027">
    <property type="protein sequence ID" value="OSK93804.1"/>
    <property type="molecule type" value="Genomic_DNA"/>
</dbReference>
<accession>A0A1X3J086</accession>
<dbReference type="AlphaFoldDB" id="A0A1X3J086"/>
<organism evidence="1 2">
    <name type="scientific">Escherichia coli TA447</name>
    <dbReference type="NCBI Taxonomy" id="656447"/>
    <lineage>
        <taxon>Bacteria</taxon>
        <taxon>Pseudomonadati</taxon>
        <taxon>Pseudomonadota</taxon>
        <taxon>Gammaproteobacteria</taxon>
        <taxon>Enterobacterales</taxon>
        <taxon>Enterobacteriaceae</taxon>
        <taxon>Escherichia</taxon>
    </lineage>
</organism>
<proteinExistence type="predicted"/>
<name>A0A1X3J086_ECOLX</name>
<evidence type="ECO:0000313" key="1">
    <source>
        <dbReference type="EMBL" id="OSK93804.1"/>
    </source>
</evidence>
<dbReference type="Proteomes" id="UP000193942">
    <property type="component" value="Unassembled WGS sequence"/>
</dbReference>
<reference evidence="1 2" key="1">
    <citation type="submission" date="2010-04" db="EMBL/GenBank/DDBJ databases">
        <title>The Genome Sequence of Escherichia coli TA447.</title>
        <authorList>
            <consortium name="The Broad Institute Genome Sequencing Platform"/>
            <consortium name="The Broad Institute Genome Sequencing Center for Infectious Disease"/>
            <person name="Feldgarden M."/>
            <person name="Gordon D.M."/>
            <person name="Johnson J.R."/>
            <person name="Johnston B.D."/>
            <person name="Young S."/>
            <person name="Zeng Q."/>
            <person name="Koehrsen M."/>
            <person name="Alvarado L."/>
            <person name="Berlin A.M."/>
            <person name="Borenstein D."/>
            <person name="Chapman S.B."/>
            <person name="Chen Z."/>
            <person name="Engels R."/>
            <person name="Freedman E."/>
            <person name="Gellesch M."/>
            <person name="Goldberg J."/>
            <person name="Griggs A."/>
            <person name="Gujja S."/>
            <person name="Heilman E.R."/>
            <person name="Heiman D.I."/>
            <person name="Hepburn T.A."/>
            <person name="Howarth C."/>
            <person name="Jen D."/>
            <person name="Larson L."/>
            <person name="Mehta T."/>
            <person name="Park D."/>
            <person name="Pearson M."/>
            <person name="Richards J."/>
            <person name="Roberts A."/>
            <person name="Saif S."/>
            <person name="Shea T.D."/>
            <person name="Shenoy N."/>
            <person name="Sisk P."/>
            <person name="Stolte C."/>
            <person name="Sykes S.N."/>
            <person name="Walk T."/>
            <person name="White J."/>
            <person name="Yandava C."/>
            <person name="Haas B."/>
            <person name="Henn M.R."/>
            <person name="Nusbaum C."/>
            <person name="Birren B."/>
        </authorList>
    </citation>
    <scope>NUCLEOTIDE SEQUENCE [LARGE SCALE GENOMIC DNA]</scope>
    <source>
        <strain evidence="1 2">TA447</strain>
    </source>
</reference>
<evidence type="ECO:0000313" key="2">
    <source>
        <dbReference type="Proteomes" id="UP000193942"/>
    </source>
</evidence>